<dbReference type="PATRIC" id="fig|49547.3.peg.1203"/>
<dbReference type="EMBL" id="LWMV01000170">
    <property type="protein sequence ID" value="KZX12274.1"/>
    <property type="molecule type" value="Genomic_DNA"/>
</dbReference>
<dbReference type="InterPro" id="IPR027417">
    <property type="entry name" value="P-loop_NTPase"/>
</dbReference>
<dbReference type="Proteomes" id="UP000077245">
    <property type="component" value="Unassembled WGS sequence"/>
</dbReference>
<sequence length="537" mass="63085">MKKLPIGVATFSKLIEDNYTYIDKTEYIYKMLNQGEIYFLSRPRRFGKSLLVSTLENLFKGNKELFKGLYIYDKYDWTQTYPVIYLDFATIGHKNPETLERSLNDFINMTKMKHSIELVSEDLTSKFSELIMRIYEKHDKKVVILIDEYDKAISSHLDNIEIAKDNRDILRSFYQVLKPNDKYIHFIFVTGISKFSKTSIFSDFNNLDDITINPQYANICGYTQKDLEENFKEYTDKISKNNNVTPKLTLDLIKKWYDGYSWNGENFLYNPFSILEFFNNGKFNNYWFDTGTPKLLVDLIDKKGVDTEVLLNKNTRFSGTFPSFKLENLDFATALLQTGYLTIKEEKKRIFGESSEYKLAIPNKEVHDSLFSYILGTYTNYDESQVQPMTDNMIKYILNLDEKNLQTSFEVLLHKIPNLLYGKLKKEFEAHYQILAISWLQLLGFDVEGEVMSIKGRMDAVLKQKDNIILIEFKFSKTENMDTMLDDGLNQIIKNEYYKPYQNKNIILLSIAFQPRNVKCKLLDLEKALNTYKNENT</sequence>
<dbReference type="PANTHER" id="PTHR34825">
    <property type="entry name" value="CONSERVED PROTEIN, WITH A WEAK D-GALACTARATE DEHYDRATASE/ALTRONATE HYDROLASE DOMAIN"/>
    <property type="match status" value="1"/>
</dbReference>
<dbReference type="PANTHER" id="PTHR34825:SF1">
    <property type="entry name" value="AAA-ATPASE-LIKE DOMAIN-CONTAINING PROTEIN"/>
    <property type="match status" value="1"/>
</dbReference>
<protein>
    <submittedName>
        <fullName evidence="2">Putative AAA-ATPase</fullName>
    </submittedName>
</protein>
<name>A0A166ANR2_9EURY</name>
<proteinExistence type="predicted"/>
<evidence type="ECO:0000313" key="2">
    <source>
        <dbReference type="EMBL" id="KZX12274.1"/>
    </source>
</evidence>
<keyword evidence="3" id="KW-1185">Reference proteome</keyword>
<feature type="domain" description="AAA-ATPase-like" evidence="1">
    <location>
        <begin position="5"/>
        <end position="201"/>
    </location>
</feature>
<dbReference type="Pfam" id="PF09820">
    <property type="entry name" value="AAA-ATPase_like"/>
    <property type="match status" value="1"/>
</dbReference>
<dbReference type="SUPFAM" id="SSF52540">
    <property type="entry name" value="P-loop containing nucleoside triphosphate hydrolases"/>
    <property type="match status" value="1"/>
</dbReference>
<dbReference type="Pfam" id="PF08011">
    <property type="entry name" value="PDDEXK_9"/>
    <property type="match status" value="1"/>
</dbReference>
<reference evidence="2 3" key="1">
    <citation type="submission" date="2016-04" db="EMBL/GenBank/DDBJ databases">
        <title>Genome sequence of Methanobrevibacter curvatus DSM 11111.</title>
        <authorList>
            <person name="Poehlein A."/>
            <person name="Seedorf H."/>
            <person name="Daniel R."/>
        </authorList>
    </citation>
    <scope>NUCLEOTIDE SEQUENCE [LARGE SCALE GENOMIC DNA]</scope>
    <source>
        <strain evidence="2 3">DSM 11111</strain>
    </source>
</reference>
<accession>A0A166ANR2</accession>
<organism evidence="2 3">
    <name type="scientific">Methanobrevibacter curvatus</name>
    <dbReference type="NCBI Taxonomy" id="49547"/>
    <lineage>
        <taxon>Archaea</taxon>
        <taxon>Methanobacteriati</taxon>
        <taxon>Methanobacteriota</taxon>
        <taxon>Methanomada group</taxon>
        <taxon>Methanobacteria</taxon>
        <taxon>Methanobacteriales</taxon>
        <taxon>Methanobacteriaceae</taxon>
        <taxon>Methanobrevibacter</taxon>
    </lineage>
</organism>
<evidence type="ECO:0000313" key="3">
    <source>
        <dbReference type="Proteomes" id="UP000077245"/>
    </source>
</evidence>
<gene>
    <name evidence="2" type="ORF">MBCUR_11260</name>
</gene>
<dbReference type="InterPro" id="IPR012547">
    <property type="entry name" value="PDDEXK_9"/>
</dbReference>
<dbReference type="OrthoDB" id="74831at2157"/>
<comment type="caution">
    <text evidence="2">The sequence shown here is derived from an EMBL/GenBank/DDBJ whole genome shotgun (WGS) entry which is preliminary data.</text>
</comment>
<evidence type="ECO:0000259" key="1">
    <source>
        <dbReference type="Pfam" id="PF09820"/>
    </source>
</evidence>
<dbReference type="RefSeq" id="WP_067091338.1">
    <property type="nucleotide sequence ID" value="NZ_LWMV01000170.1"/>
</dbReference>
<dbReference type="InterPro" id="IPR018631">
    <property type="entry name" value="AAA-ATPase-like_dom"/>
</dbReference>
<dbReference type="AlphaFoldDB" id="A0A166ANR2"/>
<dbReference type="Gene3D" id="3.40.50.300">
    <property type="entry name" value="P-loop containing nucleotide triphosphate hydrolases"/>
    <property type="match status" value="1"/>
</dbReference>